<dbReference type="InterPro" id="IPR036388">
    <property type="entry name" value="WH-like_DNA-bd_sf"/>
</dbReference>
<dbReference type="InterPro" id="IPR014757">
    <property type="entry name" value="Tscrpt_reg_IclR_C"/>
</dbReference>
<name>A0ABM8DW56_9MICO</name>
<keyword evidence="7" id="KW-1185">Reference proteome</keyword>
<dbReference type="PANTHER" id="PTHR30136">
    <property type="entry name" value="HELIX-TURN-HELIX TRANSCRIPTIONAL REGULATOR, ICLR FAMILY"/>
    <property type="match status" value="1"/>
</dbReference>
<evidence type="ECO:0000256" key="2">
    <source>
        <dbReference type="ARBA" id="ARBA00023125"/>
    </source>
</evidence>
<dbReference type="Proteomes" id="UP001317779">
    <property type="component" value="Chromosome"/>
</dbReference>
<organism evidence="6 7">
    <name type="scientific">Microbacterium terricola</name>
    <dbReference type="NCBI Taxonomy" id="344163"/>
    <lineage>
        <taxon>Bacteria</taxon>
        <taxon>Bacillati</taxon>
        <taxon>Actinomycetota</taxon>
        <taxon>Actinomycetes</taxon>
        <taxon>Micrococcales</taxon>
        <taxon>Microbacteriaceae</taxon>
        <taxon>Microbacterium</taxon>
    </lineage>
</organism>
<gene>
    <name evidence="6" type="ORF">Microterr_05530</name>
</gene>
<protein>
    <submittedName>
        <fullName evidence="6">IclR family transcriptional regulator</fullName>
    </submittedName>
</protein>
<dbReference type="SUPFAM" id="SSF55781">
    <property type="entry name" value="GAF domain-like"/>
    <property type="match status" value="1"/>
</dbReference>
<evidence type="ECO:0000313" key="6">
    <source>
        <dbReference type="EMBL" id="BDV29893.1"/>
    </source>
</evidence>
<accession>A0ABM8DW56</accession>
<keyword evidence="2" id="KW-0238">DNA-binding</keyword>
<keyword evidence="3" id="KW-0804">Transcription</keyword>
<reference evidence="6 7" key="1">
    <citation type="submission" date="2022-12" db="EMBL/GenBank/DDBJ databases">
        <title>Microbacterium terricola strain KV-448 chromosome, complete genome.</title>
        <authorList>
            <person name="Oshima T."/>
            <person name="Moriya T."/>
            <person name="Bessho Y."/>
        </authorList>
    </citation>
    <scope>NUCLEOTIDE SEQUENCE [LARGE SCALE GENOMIC DNA]</scope>
    <source>
        <strain evidence="6 7">KV-448</strain>
    </source>
</reference>
<proteinExistence type="predicted"/>
<dbReference type="EMBL" id="AP027141">
    <property type="protein sequence ID" value="BDV29893.1"/>
    <property type="molecule type" value="Genomic_DNA"/>
</dbReference>
<dbReference type="InterPro" id="IPR011991">
    <property type="entry name" value="ArsR-like_HTH"/>
</dbReference>
<evidence type="ECO:0000256" key="1">
    <source>
        <dbReference type="ARBA" id="ARBA00023015"/>
    </source>
</evidence>
<dbReference type="InterPro" id="IPR005471">
    <property type="entry name" value="Tscrpt_reg_IclR_N"/>
</dbReference>
<dbReference type="Gene3D" id="3.30.450.40">
    <property type="match status" value="1"/>
</dbReference>
<keyword evidence="1" id="KW-0805">Transcription regulation</keyword>
<dbReference type="Pfam" id="PF01614">
    <property type="entry name" value="IclR_C"/>
    <property type="match status" value="1"/>
</dbReference>
<feature type="domain" description="IclR-ED" evidence="5">
    <location>
        <begin position="76"/>
        <end position="257"/>
    </location>
</feature>
<evidence type="ECO:0000313" key="7">
    <source>
        <dbReference type="Proteomes" id="UP001317779"/>
    </source>
</evidence>
<dbReference type="InterPro" id="IPR036390">
    <property type="entry name" value="WH_DNA-bd_sf"/>
</dbReference>
<dbReference type="InterPro" id="IPR050707">
    <property type="entry name" value="HTH_MetabolicPath_Reg"/>
</dbReference>
<dbReference type="PROSITE" id="PS51078">
    <property type="entry name" value="ICLR_ED"/>
    <property type="match status" value="1"/>
</dbReference>
<sequence>MVEPIPEDEVDFVPVKSADRTLEILESLASGGAGLAEMATRLGIPKSSLHSILRTLEHRGWVEADASRSHYRLGMSALLIGSSYVDQDPVVIRTSDTMDSLAAATGETVHLARLEAPDVVYMAKRESVHPLRMFSAIGRRLPAHATALGKAMLAELPDDTVRSLLPATLAGTTPFTITTRDELIDHLAEVREQGYAIDAQEAGIGMRCFAVTLPFQSPAKDAISCSVPVARLDEEKEQTIVDLLLTARDTLSRQFGGRRSHAI</sequence>
<dbReference type="SMART" id="SM00346">
    <property type="entry name" value="HTH_ICLR"/>
    <property type="match status" value="1"/>
</dbReference>
<dbReference type="InterPro" id="IPR029016">
    <property type="entry name" value="GAF-like_dom_sf"/>
</dbReference>
<dbReference type="Gene3D" id="1.10.10.10">
    <property type="entry name" value="Winged helix-like DNA-binding domain superfamily/Winged helix DNA-binding domain"/>
    <property type="match status" value="1"/>
</dbReference>
<feature type="domain" description="HTH iclR-type" evidence="4">
    <location>
        <begin position="15"/>
        <end position="75"/>
    </location>
</feature>
<dbReference type="SUPFAM" id="SSF46785">
    <property type="entry name" value="Winged helix' DNA-binding domain"/>
    <property type="match status" value="1"/>
</dbReference>
<dbReference type="CDD" id="cd00090">
    <property type="entry name" value="HTH_ARSR"/>
    <property type="match status" value="1"/>
</dbReference>
<evidence type="ECO:0000259" key="4">
    <source>
        <dbReference type="PROSITE" id="PS51077"/>
    </source>
</evidence>
<dbReference type="PROSITE" id="PS51077">
    <property type="entry name" value="HTH_ICLR"/>
    <property type="match status" value="1"/>
</dbReference>
<dbReference type="PANTHER" id="PTHR30136:SF24">
    <property type="entry name" value="HTH-TYPE TRANSCRIPTIONAL REPRESSOR ALLR"/>
    <property type="match status" value="1"/>
</dbReference>
<dbReference type="Pfam" id="PF09339">
    <property type="entry name" value="HTH_IclR"/>
    <property type="match status" value="1"/>
</dbReference>
<evidence type="ECO:0000256" key="3">
    <source>
        <dbReference type="ARBA" id="ARBA00023163"/>
    </source>
</evidence>
<evidence type="ECO:0000259" key="5">
    <source>
        <dbReference type="PROSITE" id="PS51078"/>
    </source>
</evidence>